<dbReference type="KEGG" id="sazo:D1868_05845"/>
<dbReference type="InterPro" id="IPR018977">
    <property type="entry name" value="NurA_domain"/>
</dbReference>
<dbReference type="GeneID" id="42798573"/>
<proteinExistence type="predicted"/>
<dbReference type="EMBL" id="CP045483">
    <property type="protein sequence ID" value="QGR19558.1"/>
    <property type="molecule type" value="Genomic_DNA"/>
</dbReference>
<dbReference type="SMART" id="SM00933">
    <property type="entry name" value="NurA"/>
    <property type="match status" value="1"/>
</dbReference>
<dbReference type="OrthoDB" id="36771at2157"/>
<evidence type="ECO:0000313" key="3">
    <source>
        <dbReference type="Proteomes" id="UP000423396"/>
    </source>
</evidence>
<evidence type="ECO:0000313" key="2">
    <source>
        <dbReference type="EMBL" id="QGR19558.1"/>
    </source>
</evidence>
<accession>A0A650CP42</accession>
<reference evidence="2 3" key="1">
    <citation type="submission" date="2019-10" db="EMBL/GenBank/DDBJ databases">
        <title>Genome Sequences from Six Type Strain Members of the Archaeal Family Sulfolobaceae: Acidianus ambivalens, Acidianus infernus, Metallosphaera prunae, Stygiolobus azoricus, Sulfolobus metallicus, and Sulfurisphaera ohwakuensis.</title>
        <authorList>
            <person name="Counts J.A."/>
            <person name="Kelly R.M."/>
        </authorList>
    </citation>
    <scope>NUCLEOTIDE SEQUENCE [LARGE SCALE GENOMIC DNA]</scope>
    <source>
        <strain evidence="2 3">FC6</strain>
    </source>
</reference>
<keyword evidence="3" id="KW-1185">Reference proteome</keyword>
<dbReference type="Pfam" id="PF09376">
    <property type="entry name" value="NurA"/>
    <property type="match status" value="1"/>
</dbReference>
<name>A0A650CP42_9CREN</name>
<dbReference type="RefSeq" id="WP_156006448.1">
    <property type="nucleotide sequence ID" value="NZ_CP045483.1"/>
</dbReference>
<evidence type="ECO:0000259" key="1">
    <source>
        <dbReference type="SMART" id="SM00933"/>
    </source>
</evidence>
<organism evidence="2 3">
    <name type="scientific">Stygiolobus azoricus</name>
    <dbReference type="NCBI Taxonomy" id="41675"/>
    <lineage>
        <taxon>Archaea</taxon>
        <taxon>Thermoproteota</taxon>
        <taxon>Thermoprotei</taxon>
        <taxon>Sulfolobales</taxon>
        <taxon>Sulfolobaceae</taxon>
        <taxon>Stygiolobus</taxon>
    </lineage>
</organism>
<sequence length="420" mass="47038">MSKSEVDIQLELLRLGIEVSKFKEKIKNMTPSYTPKISLGDKESLELLDNKIKRVDLFSPNVSDCSVASIDTSSKILRTTFLDLVVVGGTLYSTERDKIVFPFDAGGRYLGIASYLELIRTLKSSLNSPDLAFHNVLGYEFALDEVDVVTKEGVKRESLYHLDDVADELRLEAENVLIRQVKEKLLVLDGPLFPTPIELSYSFQFGIPEEKDKIKHWGRLTHRWAYAALIKERLELIKGKDVVGVVKRLENSKKLKKTKGIANLIGSISVPDLSDAEILELISETQCSSVIGLCLVGPLEIKSEIYVKREDTDQVILEPKDIPTRYAYYAILKIPSGVQSFFRVESTSQTVLDSSIGVIFSNITSDILPTYISVVDNYSKRVAKSLFYISFNVLKDFITILHDSKLEAISISKEISSGLA</sequence>
<protein>
    <recommendedName>
        <fullName evidence="1">NurA domain-containing protein</fullName>
    </recommendedName>
</protein>
<feature type="domain" description="NurA" evidence="1">
    <location>
        <begin position="65"/>
        <end position="381"/>
    </location>
</feature>
<dbReference type="Proteomes" id="UP000423396">
    <property type="component" value="Chromosome"/>
</dbReference>
<gene>
    <name evidence="2" type="ORF">D1868_05845</name>
</gene>
<dbReference type="AlphaFoldDB" id="A0A650CP42"/>